<feature type="compositionally biased region" description="Low complexity" evidence="1">
    <location>
        <begin position="225"/>
        <end position="238"/>
    </location>
</feature>
<dbReference type="EMBL" id="FMAY01000003">
    <property type="protein sequence ID" value="SCB94589.1"/>
    <property type="molecule type" value="Genomic_DNA"/>
</dbReference>
<keyword evidence="2" id="KW-0732">Signal</keyword>
<keyword evidence="5" id="KW-1185">Reference proteome</keyword>
<evidence type="ECO:0000313" key="4">
    <source>
        <dbReference type="EMBL" id="SCB94589.1"/>
    </source>
</evidence>
<dbReference type="Proteomes" id="UP000198975">
    <property type="component" value="Unassembled WGS sequence"/>
</dbReference>
<accession>A0A1C4AJ89</accession>
<sequence length="304" mass="30045">MKRAQYLLTKTTIAATLGIAFSLPQSAFACNGAGDEFIGSVCYMAIRYCPEGYLPADGRTLNVNGYQALYSLIGNIYGGTAPTTFSLPDLRGKTAIGTGTVATPSGNVTYTLGKVIGQETAVGSGSSSVVLNAAQIPPHTHPATLSLSGNSTSVTLPLTGSITNLPFNAVASLGVTGIAKIGSSTTSGRSVNLADKSLLTSVSGPAALLYAPAGATNDRQLGPDGSVTGTASGSVAGTASGGQLSGSAAGTVTLPLTGTVNVGANVTTPNPVTVPVSVSVPVRDPSLPLTACIAVTGLYPVNPG</sequence>
<feature type="region of interest" description="Disordered" evidence="1">
    <location>
        <begin position="220"/>
        <end position="243"/>
    </location>
</feature>
<feature type="signal peptide" evidence="2">
    <location>
        <begin position="1"/>
        <end position="29"/>
    </location>
</feature>
<dbReference type="InterPro" id="IPR011083">
    <property type="entry name" value="Phage_tail_collar_dom"/>
</dbReference>
<dbReference type="AlphaFoldDB" id="A0A1C4AJ89"/>
<reference evidence="5" key="1">
    <citation type="submission" date="2016-08" db="EMBL/GenBank/DDBJ databases">
        <authorList>
            <person name="Varghese N."/>
            <person name="Submissions Spin"/>
        </authorList>
    </citation>
    <scope>NUCLEOTIDE SEQUENCE [LARGE SCALE GENOMIC DNA]</scope>
    <source>
        <strain evidence="5">REICA_082</strain>
    </source>
</reference>
<feature type="chain" id="PRO_5008688754" evidence="2">
    <location>
        <begin position="30"/>
        <end position="304"/>
    </location>
</feature>
<feature type="domain" description="Phage tail collar" evidence="3">
    <location>
        <begin position="39"/>
        <end position="94"/>
    </location>
</feature>
<dbReference type="RefSeq" id="WP_061496990.1">
    <property type="nucleotide sequence ID" value="NZ_CP115659.1"/>
</dbReference>
<evidence type="ECO:0000259" key="3">
    <source>
        <dbReference type="Pfam" id="PF07484"/>
    </source>
</evidence>
<evidence type="ECO:0000313" key="5">
    <source>
        <dbReference type="Proteomes" id="UP000198975"/>
    </source>
</evidence>
<dbReference type="SUPFAM" id="SSF88874">
    <property type="entry name" value="Receptor-binding domain of short tail fibre protein gp12"/>
    <property type="match status" value="1"/>
</dbReference>
<dbReference type="Gene3D" id="3.90.1340.10">
    <property type="entry name" value="Phage tail collar domain"/>
    <property type="match status" value="1"/>
</dbReference>
<dbReference type="InterPro" id="IPR037053">
    <property type="entry name" value="Phage_tail_collar_dom_sf"/>
</dbReference>
<dbReference type="PROSITE" id="PS51257">
    <property type="entry name" value="PROKAR_LIPOPROTEIN"/>
    <property type="match status" value="1"/>
</dbReference>
<evidence type="ECO:0000256" key="1">
    <source>
        <dbReference type="SAM" id="MobiDB-lite"/>
    </source>
</evidence>
<proteinExistence type="predicted"/>
<gene>
    <name evidence="4" type="ORF">GA0061071_10394</name>
</gene>
<name>A0A1C4AJ89_9ENTR</name>
<organism evidence="4 5">
    <name type="scientific">Kosakonia oryzendophytica</name>
    <dbReference type="NCBI Taxonomy" id="1005665"/>
    <lineage>
        <taxon>Bacteria</taxon>
        <taxon>Pseudomonadati</taxon>
        <taxon>Pseudomonadota</taxon>
        <taxon>Gammaproteobacteria</taxon>
        <taxon>Enterobacterales</taxon>
        <taxon>Enterobacteriaceae</taxon>
        <taxon>Kosakonia</taxon>
    </lineage>
</organism>
<dbReference type="OrthoDB" id="9810174at2"/>
<protein>
    <submittedName>
        <fullName evidence="4">Phage Tail Collar Domain</fullName>
    </submittedName>
</protein>
<dbReference type="Pfam" id="PF07484">
    <property type="entry name" value="Collar"/>
    <property type="match status" value="1"/>
</dbReference>
<evidence type="ECO:0000256" key="2">
    <source>
        <dbReference type="SAM" id="SignalP"/>
    </source>
</evidence>